<sequence>MPDINNTNSTQANKAATLKGYQVTLRPIGEDDLERLRQWRNDPSVSQFMLSQADISKEQQQAWFKKIQRDTSQQHFIIEYKERAIGSLNIKARLVGETIENATVIEPGLYISDPTYRNNIVAFSPSLLIIDYCFEQLGCQKLVAVVKSDNHAALKYNQKLGYKIVKQGDLIEIELNFDDYQAHSKTLKSLLSRTPRT</sequence>
<dbReference type="EMBL" id="BAAAFD010000005">
    <property type="protein sequence ID" value="GAA0857166.1"/>
    <property type="molecule type" value="Genomic_DNA"/>
</dbReference>
<proteinExistence type="predicted"/>
<dbReference type="InterPro" id="IPR000182">
    <property type="entry name" value="GNAT_dom"/>
</dbReference>
<gene>
    <name evidence="2" type="ORF">GCM10009114_21890</name>
</gene>
<dbReference type="Proteomes" id="UP001500359">
    <property type="component" value="Unassembled WGS sequence"/>
</dbReference>
<feature type="domain" description="N-acetyltransferase" evidence="1">
    <location>
        <begin position="23"/>
        <end position="180"/>
    </location>
</feature>
<dbReference type="Gene3D" id="3.40.630.30">
    <property type="match status" value="1"/>
</dbReference>
<reference evidence="2 3" key="1">
    <citation type="journal article" date="2019" name="Int. J. Syst. Evol. Microbiol.">
        <title>The Global Catalogue of Microorganisms (GCM) 10K type strain sequencing project: providing services to taxonomists for standard genome sequencing and annotation.</title>
        <authorList>
            <consortium name="The Broad Institute Genomics Platform"/>
            <consortium name="The Broad Institute Genome Sequencing Center for Infectious Disease"/>
            <person name="Wu L."/>
            <person name="Ma J."/>
        </authorList>
    </citation>
    <scope>NUCLEOTIDE SEQUENCE [LARGE SCALE GENOMIC DNA]</scope>
    <source>
        <strain evidence="2 3">JCM 15896</strain>
    </source>
</reference>
<evidence type="ECO:0000259" key="1">
    <source>
        <dbReference type="PROSITE" id="PS51186"/>
    </source>
</evidence>
<comment type="caution">
    <text evidence="2">The sequence shown here is derived from an EMBL/GenBank/DDBJ whole genome shotgun (WGS) entry which is preliminary data.</text>
</comment>
<dbReference type="PANTHER" id="PTHR43415:SF3">
    <property type="entry name" value="GNAT-FAMILY ACETYLTRANSFERASE"/>
    <property type="match status" value="1"/>
</dbReference>
<keyword evidence="3" id="KW-1185">Reference proteome</keyword>
<dbReference type="PROSITE" id="PS51186">
    <property type="entry name" value="GNAT"/>
    <property type="match status" value="1"/>
</dbReference>
<protein>
    <recommendedName>
        <fullName evidence="1">N-acetyltransferase domain-containing protein</fullName>
    </recommendedName>
</protein>
<dbReference type="SUPFAM" id="SSF55729">
    <property type="entry name" value="Acyl-CoA N-acyltransferases (Nat)"/>
    <property type="match status" value="1"/>
</dbReference>
<dbReference type="RefSeq" id="WP_343859846.1">
    <property type="nucleotide sequence ID" value="NZ_BAAAFD010000005.1"/>
</dbReference>
<dbReference type="PANTHER" id="PTHR43415">
    <property type="entry name" value="SPERMIDINE N(1)-ACETYLTRANSFERASE"/>
    <property type="match status" value="1"/>
</dbReference>
<dbReference type="InterPro" id="IPR016181">
    <property type="entry name" value="Acyl_CoA_acyltransferase"/>
</dbReference>
<accession>A0ABN1LK97</accession>
<name>A0ABN1LK97_9ALTE</name>
<dbReference type="Pfam" id="PF13302">
    <property type="entry name" value="Acetyltransf_3"/>
    <property type="match status" value="1"/>
</dbReference>
<evidence type="ECO:0000313" key="2">
    <source>
        <dbReference type="EMBL" id="GAA0857166.1"/>
    </source>
</evidence>
<organism evidence="2 3">
    <name type="scientific">Aliiglaciecola litoralis</name>
    <dbReference type="NCBI Taxonomy" id="582857"/>
    <lineage>
        <taxon>Bacteria</taxon>
        <taxon>Pseudomonadati</taxon>
        <taxon>Pseudomonadota</taxon>
        <taxon>Gammaproteobacteria</taxon>
        <taxon>Alteromonadales</taxon>
        <taxon>Alteromonadaceae</taxon>
        <taxon>Aliiglaciecola</taxon>
    </lineage>
</organism>
<evidence type="ECO:0000313" key="3">
    <source>
        <dbReference type="Proteomes" id="UP001500359"/>
    </source>
</evidence>